<dbReference type="EMBL" id="JARTCD010000011">
    <property type="protein sequence ID" value="KAJ8660823.1"/>
    <property type="molecule type" value="Genomic_DNA"/>
</dbReference>
<keyword evidence="5 7" id="KW-0503">Monooxygenase</keyword>
<keyword evidence="6 7" id="KW-0349">Heme</keyword>
<dbReference type="InterPro" id="IPR017972">
    <property type="entry name" value="Cyt_P450_CS"/>
</dbReference>
<protein>
    <recommendedName>
        <fullName evidence="10">Cytochrome P450</fullName>
    </recommendedName>
</protein>
<dbReference type="PANTHER" id="PTHR46206:SF1">
    <property type="entry name" value="P450, PUTATIVE (EUROFUNG)-RELATED"/>
    <property type="match status" value="1"/>
</dbReference>
<keyword evidence="9" id="KW-1185">Reference proteome</keyword>
<comment type="caution">
    <text evidence="8">The sequence shown here is derived from an EMBL/GenBank/DDBJ whole genome shotgun (WGS) entry which is preliminary data.</text>
</comment>
<comment type="similarity">
    <text evidence="2 7">Belongs to the cytochrome P450 family.</text>
</comment>
<evidence type="ECO:0000256" key="7">
    <source>
        <dbReference type="RuleBase" id="RU000461"/>
    </source>
</evidence>
<keyword evidence="7" id="KW-0560">Oxidoreductase</keyword>
<proteinExistence type="inferred from homology"/>
<sequence length="536" mass="61265">MSTLVSFFKDQNIIDVLKNAIHGQQRQGTIARSMTILSLAVAIATYAVHRMRLYSVKEHGVPLVPYVLPFIGSSPEYRKDPKAFLDKWTAKFGPVFRAHIFGRVHTIISGLYVREVFLNDDFSFEVGMGKTFDGWLITDTKKSELFNTPLVRSVVMKHLAVDVKNYTPRAVEHLAIAAHEMLDNMAESKELPHLYPLVQNMVARAIASILVGLKLCKDKELLETFKNVAVDIGSELNPDNYLYEAFPTISRLRQWYLGKYGKAINKHQEHMLRVLGPEIDERLAAMERGDDEWERPEDILQGVLETAKLTSDHPQRYMMPIKWFLILVFASIHTTSQNTTVTMYRLLQDPKVIDELLEEQNQVFEKHHGSNYDDHDITKLLTGEVIKDLVKLDSVCREAMRFSSFYAELPHTYIGKSPLTMSNGAIINPGDDVLINGYANHHDPDIQIDGGGDYAEFKPFRFVEKGRQSTRIGDDYLIFGQGKHACPGRWFAMQEMKTTISFLIQQYIITAKGDITFLKGHRQKIPMGQVIFQRRQ</sequence>
<dbReference type="PANTHER" id="PTHR46206">
    <property type="entry name" value="CYTOCHROME P450"/>
    <property type="match status" value="1"/>
</dbReference>
<dbReference type="InterPro" id="IPR002403">
    <property type="entry name" value="Cyt_P450_E_grp-IV"/>
</dbReference>
<feature type="binding site" description="axial binding residue" evidence="6">
    <location>
        <position position="486"/>
    </location>
    <ligand>
        <name>heme</name>
        <dbReference type="ChEBI" id="CHEBI:30413"/>
    </ligand>
    <ligandPart>
        <name>Fe</name>
        <dbReference type="ChEBI" id="CHEBI:18248"/>
    </ligandPart>
</feature>
<evidence type="ECO:0000256" key="4">
    <source>
        <dbReference type="ARBA" id="ARBA00023004"/>
    </source>
</evidence>
<dbReference type="PROSITE" id="PS00086">
    <property type="entry name" value="CYTOCHROME_P450"/>
    <property type="match status" value="1"/>
</dbReference>
<dbReference type="RefSeq" id="XP_058345736.1">
    <property type="nucleotide sequence ID" value="XM_058483537.1"/>
</dbReference>
<keyword evidence="3 6" id="KW-0479">Metal-binding</keyword>
<dbReference type="GO" id="GO:0005506">
    <property type="term" value="F:iron ion binding"/>
    <property type="evidence" value="ECO:0007669"/>
    <property type="project" value="InterPro"/>
</dbReference>
<dbReference type="CDD" id="cd11041">
    <property type="entry name" value="CYP503A1-like"/>
    <property type="match status" value="1"/>
</dbReference>
<evidence type="ECO:0000256" key="3">
    <source>
        <dbReference type="ARBA" id="ARBA00022723"/>
    </source>
</evidence>
<evidence type="ECO:0000256" key="5">
    <source>
        <dbReference type="ARBA" id="ARBA00023033"/>
    </source>
</evidence>
<gene>
    <name evidence="8" type="ORF">O0I10_003466</name>
</gene>
<dbReference type="GO" id="GO:0016705">
    <property type="term" value="F:oxidoreductase activity, acting on paired donors, with incorporation or reduction of molecular oxygen"/>
    <property type="evidence" value="ECO:0007669"/>
    <property type="project" value="InterPro"/>
</dbReference>
<keyword evidence="4 6" id="KW-0408">Iron</keyword>
<evidence type="ECO:0000256" key="2">
    <source>
        <dbReference type="ARBA" id="ARBA00010617"/>
    </source>
</evidence>
<comment type="cofactor">
    <cofactor evidence="1 6">
        <name>heme</name>
        <dbReference type="ChEBI" id="CHEBI:30413"/>
    </cofactor>
</comment>
<evidence type="ECO:0000256" key="1">
    <source>
        <dbReference type="ARBA" id="ARBA00001971"/>
    </source>
</evidence>
<dbReference type="Pfam" id="PF00067">
    <property type="entry name" value="p450"/>
    <property type="match status" value="1"/>
</dbReference>
<dbReference type="InterPro" id="IPR001128">
    <property type="entry name" value="Cyt_P450"/>
</dbReference>
<dbReference type="Gene3D" id="1.10.630.10">
    <property type="entry name" value="Cytochrome P450"/>
    <property type="match status" value="1"/>
</dbReference>
<dbReference type="Proteomes" id="UP001234581">
    <property type="component" value="Unassembled WGS sequence"/>
</dbReference>
<organism evidence="8 9">
    <name type="scientific">Lichtheimia ornata</name>
    <dbReference type="NCBI Taxonomy" id="688661"/>
    <lineage>
        <taxon>Eukaryota</taxon>
        <taxon>Fungi</taxon>
        <taxon>Fungi incertae sedis</taxon>
        <taxon>Mucoromycota</taxon>
        <taxon>Mucoromycotina</taxon>
        <taxon>Mucoromycetes</taxon>
        <taxon>Mucorales</taxon>
        <taxon>Lichtheimiaceae</taxon>
        <taxon>Lichtheimia</taxon>
    </lineage>
</organism>
<dbReference type="GO" id="GO:0020037">
    <property type="term" value="F:heme binding"/>
    <property type="evidence" value="ECO:0007669"/>
    <property type="project" value="InterPro"/>
</dbReference>
<name>A0AAD7V8Z8_9FUNG</name>
<dbReference type="GeneID" id="83210879"/>
<dbReference type="InterPro" id="IPR036396">
    <property type="entry name" value="Cyt_P450_sf"/>
</dbReference>
<evidence type="ECO:0000313" key="9">
    <source>
        <dbReference type="Proteomes" id="UP001234581"/>
    </source>
</evidence>
<dbReference type="GO" id="GO:0004497">
    <property type="term" value="F:monooxygenase activity"/>
    <property type="evidence" value="ECO:0007669"/>
    <property type="project" value="UniProtKB-KW"/>
</dbReference>
<reference evidence="8 9" key="1">
    <citation type="submission" date="2023-03" db="EMBL/GenBank/DDBJ databases">
        <title>Genome sequence of Lichtheimia ornata CBS 291.66.</title>
        <authorList>
            <person name="Mohabir J.T."/>
            <person name="Shea T.P."/>
            <person name="Kurbessoian T."/>
            <person name="Berby B."/>
            <person name="Fontaine J."/>
            <person name="Livny J."/>
            <person name="Gnirke A."/>
            <person name="Stajich J.E."/>
            <person name="Cuomo C.A."/>
        </authorList>
    </citation>
    <scope>NUCLEOTIDE SEQUENCE [LARGE SCALE GENOMIC DNA]</scope>
    <source>
        <strain evidence="8">CBS 291.66</strain>
    </source>
</reference>
<accession>A0AAD7V8Z8</accession>
<dbReference type="AlphaFoldDB" id="A0AAD7V8Z8"/>
<evidence type="ECO:0000256" key="6">
    <source>
        <dbReference type="PIRSR" id="PIRSR602403-1"/>
    </source>
</evidence>
<dbReference type="PRINTS" id="PR00465">
    <property type="entry name" value="EP450IV"/>
</dbReference>
<dbReference type="SUPFAM" id="SSF48264">
    <property type="entry name" value="Cytochrome P450"/>
    <property type="match status" value="1"/>
</dbReference>
<evidence type="ECO:0000313" key="8">
    <source>
        <dbReference type="EMBL" id="KAJ8660823.1"/>
    </source>
</evidence>
<evidence type="ECO:0008006" key="10">
    <source>
        <dbReference type="Google" id="ProtNLM"/>
    </source>
</evidence>